<proteinExistence type="predicted"/>
<protein>
    <submittedName>
        <fullName evidence="2">Putative Ribonuclease VapC</fullName>
        <ecNumber evidence="2">3.1.-.-</ecNumber>
    </submittedName>
</protein>
<accession>A0A284VNJ8</accession>
<feature type="domain" description="PIN" evidence="1">
    <location>
        <begin position="3"/>
        <end position="123"/>
    </location>
</feature>
<evidence type="ECO:0000259" key="1">
    <source>
        <dbReference type="Pfam" id="PF01850"/>
    </source>
</evidence>
<keyword evidence="3" id="KW-1185">Reference proteome</keyword>
<dbReference type="Gene3D" id="3.40.50.1010">
    <property type="entry name" value="5'-nuclease"/>
    <property type="match status" value="1"/>
</dbReference>
<name>A0A284VNJ8_9EURY</name>
<dbReference type="SUPFAM" id="SSF88723">
    <property type="entry name" value="PIN domain-like"/>
    <property type="match status" value="1"/>
</dbReference>
<keyword evidence="2" id="KW-0378">Hydrolase</keyword>
<evidence type="ECO:0000313" key="2">
    <source>
        <dbReference type="EMBL" id="SNQ60789.1"/>
    </source>
</evidence>
<reference evidence="3" key="1">
    <citation type="submission" date="2017-06" db="EMBL/GenBank/DDBJ databases">
        <authorList>
            <person name="Cremers G."/>
        </authorList>
    </citation>
    <scope>NUCLEOTIDE SEQUENCE [LARGE SCALE GENOMIC DNA]</scope>
</reference>
<dbReference type="Pfam" id="PF01850">
    <property type="entry name" value="PIN"/>
    <property type="match status" value="1"/>
</dbReference>
<dbReference type="InterPro" id="IPR029060">
    <property type="entry name" value="PIN-like_dom_sf"/>
</dbReference>
<dbReference type="RefSeq" id="WP_096205273.1">
    <property type="nucleotide sequence ID" value="NZ_FZMP01000116.1"/>
</dbReference>
<sequence>MIAIDTGVWIEYINIRGAFHQQAKAIVDSVNSGEATAVLTPLTLAEVYYVAERVYREVYMPPSSEEHAKKLYDFVYYHPHVDIKPLEYELCLKAATIKSRYNIAFSDCFLLALSEQGNSTVLFKNIESEMKQNLKELTKHYNLKFLENYS</sequence>
<dbReference type="Proteomes" id="UP000218615">
    <property type="component" value="Unassembled WGS sequence"/>
</dbReference>
<gene>
    <name evidence="2" type="ORF">MNV_2020002</name>
</gene>
<dbReference type="InterPro" id="IPR002716">
    <property type="entry name" value="PIN_dom"/>
</dbReference>
<dbReference type="AlphaFoldDB" id="A0A284VNJ8"/>
<dbReference type="GO" id="GO:0016787">
    <property type="term" value="F:hydrolase activity"/>
    <property type="evidence" value="ECO:0007669"/>
    <property type="project" value="UniProtKB-KW"/>
</dbReference>
<dbReference type="EMBL" id="FZMP01000116">
    <property type="protein sequence ID" value="SNQ60789.1"/>
    <property type="molecule type" value="Genomic_DNA"/>
</dbReference>
<organism evidence="2 3">
    <name type="scientific">Candidatus Methanoperedens nitratireducens</name>
    <dbReference type="NCBI Taxonomy" id="1392998"/>
    <lineage>
        <taxon>Archaea</taxon>
        <taxon>Methanobacteriati</taxon>
        <taxon>Methanobacteriota</taxon>
        <taxon>Stenosarchaea group</taxon>
        <taxon>Methanomicrobia</taxon>
        <taxon>Methanosarcinales</taxon>
        <taxon>ANME-2 cluster</taxon>
        <taxon>Candidatus Methanoperedentaceae</taxon>
        <taxon>Candidatus Methanoperedens</taxon>
    </lineage>
</organism>
<dbReference type="EC" id="3.1.-.-" evidence="2"/>
<evidence type="ECO:0000313" key="3">
    <source>
        <dbReference type="Proteomes" id="UP000218615"/>
    </source>
</evidence>